<organism evidence="4 5">
    <name type="scientific">Comamonas denitrificans</name>
    <dbReference type="NCBI Taxonomy" id="117506"/>
    <lineage>
        <taxon>Bacteria</taxon>
        <taxon>Pseudomonadati</taxon>
        <taxon>Pseudomonadota</taxon>
        <taxon>Betaproteobacteria</taxon>
        <taxon>Burkholderiales</taxon>
        <taxon>Comamonadaceae</taxon>
        <taxon>Comamonas</taxon>
    </lineage>
</organism>
<evidence type="ECO:0000313" key="4">
    <source>
        <dbReference type="EMBL" id="MBO1249741.1"/>
    </source>
</evidence>
<dbReference type="InterPro" id="IPR050832">
    <property type="entry name" value="Bact_Acetyltransf"/>
</dbReference>
<keyword evidence="2" id="KW-0012">Acyltransferase</keyword>
<evidence type="ECO:0000256" key="1">
    <source>
        <dbReference type="ARBA" id="ARBA00022679"/>
    </source>
</evidence>
<dbReference type="GO" id="GO:0016747">
    <property type="term" value="F:acyltransferase activity, transferring groups other than amino-acyl groups"/>
    <property type="evidence" value="ECO:0007669"/>
    <property type="project" value="InterPro"/>
</dbReference>
<dbReference type="CDD" id="cd04301">
    <property type="entry name" value="NAT_SF"/>
    <property type="match status" value="1"/>
</dbReference>
<sequence length="151" mass="16234">MMQTTPSFEIRQGSWNDLGRMAGALRTAVFVREQGVPPELEMDVLDPLCLHVLALAADGQAVATGRLVTEAPGIARIGRMAVRQSVRGQGVGRLVLHALLNAAQQRGDHEAVLSAQLHAQGFYTQAGFVAEGDVYDDAGIPHITMRKKLHA</sequence>
<dbReference type="SUPFAM" id="SSF55729">
    <property type="entry name" value="Acyl-CoA N-acyltransferases (Nat)"/>
    <property type="match status" value="1"/>
</dbReference>
<feature type="domain" description="N-acetyltransferase" evidence="3">
    <location>
        <begin position="8"/>
        <end position="150"/>
    </location>
</feature>
<reference evidence="4" key="1">
    <citation type="submission" date="2021-03" db="EMBL/GenBank/DDBJ databases">
        <title>Comamonas denitrificans.</title>
        <authorList>
            <person name="Finster K."/>
        </authorList>
    </citation>
    <scope>NUCLEOTIDE SEQUENCE</scope>
    <source>
        <strain evidence="4">MM2021_4</strain>
    </source>
</reference>
<gene>
    <name evidence="4" type="ORF">J1777_07890</name>
</gene>
<evidence type="ECO:0000313" key="5">
    <source>
        <dbReference type="Proteomes" id="UP000664731"/>
    </source>
</evidence>
<proteinExistence type="predicted"/>
<dbReference type="EMBL" id="JAFNME010000014">
    <property type="protein sequence ID" value="MBO1249741.1"/>
    <property type="molecule type" value="Genomic_DNA"/>
</dbReference>
<name>A0A939GYR0_9BURK</name>
<dbReference type="Gene3D" id="3.40.630.30">
    <property type="match status" value="1"/>
</dbReference>
<dbReference type="PANTHER" id="PTHR43877:SF2">
    <property type="entry name" value="AMINOALKYLPHOSPHONATE N-ACETYLTRANSFERASE-RELATED"/>
    <property type="match status" value="1"/>
</dbReference>
<dbReference type="PROSITE" id="PS51186">
    <property type="entry name" value="GNAT"/>
    <property type="match status" value="1"/>
</dbReference>
<evidence type="ECO:0000259" key="3">
    <source>
        <dbReference type="PROSITE" id="PS51186"/>
    </source>
</evidence>
<dbReference type="InterPro" id="IPR016181">
    <property type="entry name" value="Acyl_CoA_acyltransferase"/>
</dbReference>
<dbReference type="Pfam" id="PF13673">
    <property type="entry name" value="Acetyltransf_10"/>
    <property type="match status" value="1"/>
</dbReference>
<dbReference type="Proteomes" id="UP000664731">
    <property type="component" value="Unassembled WGS sequence"/>
</dbReference>
<dbReference type="PANTHER" id="PTHR43877">
    <property type="entry name" value="AMINOALKYLPHOSPHONATE N-ACETYLTRANSFERASE-RELATED-RELATED"/>
    <property type="match status" value="1"/>
</dbReference>
<accession>A0A939GYR0</accession>
<protein>
    <submittedName>
        <fullName evidence="4">GNAT family N-acetyltransferase</fullName>
    </submittedName>
</protein>
<dbReference type="AlphaFoldDB" id="A0A939GYR0"/>
<evidence type="ECO:0000256" key="2">
    <source>
        <dbReference type="ARBA" id="ARBA00023315"/>
    </source>
</evidence>
<keyword evidence="1" id="KW-0808">Transferase</keyword>
<comment type="caution">
    <text evidence="4">The sequence shown here is derived from an EMBL/GenBank/DDBJ whole genome shotgun (WGS) entry which is preliminary data.</text>
</comment>
<dbReference type="InterPro" id="IPR000182">
    <property type="entry name" value="GNAT_dom"/>
</dbReference>
<keyword evidence="5" id="KW-1185">Reference proteome</keyword>